<evidence type="ECO:0000256" key="1">
    <source>
        <dbReference type="ARBA" id="ARBA00022729"/>
    </source>
</evidence>
<dbReference type="InterPro" id="IPR028994">
    <property type="entry name" value="Integrin_alpha_N"/>
</dbReference>
<name>A0ABT5DSG0_9BACT</name>
<sequence>MVFIQARKPTNPPNGLFLSCAVLAAPGLTLAAPVQAADGEPGAVSWLSAADDPAAADPLKRIVDFDGDGRSDLALTGPSGWQTVPVAASIGDGNFTVTNKGVGDFAVWAATGARVVHGDFDRDGRTDIVLTGTSGWSTLPVAFSRGGGAFDVTNRTIEDFAVWAATGAEVIPGDFNRDGRTDLALTGTSGWSTLPVAFSRGDGSFDVTNRAVGDFASWAATGAKVVPGDFNRDGRIDLALTGTHDWTTVPIAFSRGNGRFDITNQLVGDFAAWAATDASVVPGDFNRDGRTDIALVGGTGWSTVPVAFSRGNGTFDITNKPIGDFATWAATGAEVVPGDFNGDGRTDIALTGTSGWNTVPVAYSRGDGTFEVANTGVGDFAAWAATGARVVPGDFNGDGRTDIALTGTKDWTTLPIAFSTGAGFNVTNRPITDFATWSTTPGVEVIGALQ</sequence>
<dbReference type="RefSeq" id="WP_272085050.1">
    <property type="nucleotide sequence ID" value="NZ_JAQNDL010000001.1"/>
</dbReference>
<dbReference type="PANTHER" id="PTHR46580">
    <property type="entry name" value="SENSOR KINASE-RELATED"/>
    <property type="match status" value="1"/>
</dbReference>
<comment type="caution">
    <text evidence="3">The sequence shown here is derived from an EMBL/GenBank/DDBJ whole genome shotgun (WGS) entry which is preliminary data.</text>
</comment>
<dbReference type="Gene3D" id="2.40.128.340">
    <property type="match status" value="4"/>
</dbReference>
<accession>A0ABT5DSG0</accession>
<feature type="chain" id="PRO_5047098198" evidence="2">
    <location>
        <begin position="37"/>
        <end position="450"/>
    </location>
</feature>
<keyword evidence="1 2" id="KW-0732">Signal</keyword>
<organism evidence="3 4">
    <name type="scientific">Nannocystis bainbridge</name>
    <dbReference type="NCBI Taxonomy" id="2995303"/>
    <lineage>
        <taxon>Bacteria</taxon>
        <taxon>Pseudomonadati</taxon>
        <taxon>Myxococcota</taxon>
        <taxon>Polyangia</taxon>
        <taxon>Nannocystales</taxon>
        <taxon>Nannocystaceae</taxon>
        <taxon>Nannocystis</taxon>
    </lineage>
</organism>
<reference evidence="3 4" key="1">
    <citation type="submission" date="2022-11" db="EMBL/GenBank/DDBJ databases">
        <title>Minimal conservation of predation-associated metabolite biosynthetic gene clusters underscores biosynthetic potential of Myxococcota including descriptions for ten novel species: Archangium lansinium sp. nov., Myxococcus landrumus sp. nov., Nannocystis bai.</title>
        <authorList>
            <person name="Ahearne A."/>
            <person name="Stevens C."/>
            <person name="Dowd S."/>
        </authorList>
    </citation>
    <scope>NUCLEOTIDE SEQUENCE [LARGE SCALE GENOMIC DNA]</scope>
    <source>
        <strain evidence="3 4">BB15-2</strain>
    </source>
</reference>
<evidence type="ECO:0000313" key="3">
    <source>
        <dbReference type="EMBL" id="MDC0716558.1"/>
    </source>
</evidence>
<feature type="signal peptide" evidence="2">
    <location>
        <begin position="1"/>
        <end position="36"/>
    </location>
</feature>
<dbReference type="Pfam" id="PF13517">
    <property type="entry name" value="FG-GAP_3"/>
    <property type="match status" value="3"/>
</dbReference>
<proteinExistence type="predicted"/>
<dbReference type="SUPFAM" id="SSF69318">
    <property type="entry name" value="Integrin alpha N-terminal domain"/>
    <property type="match status" value="1"/>
</dbReference>
<evidence type="ECO:0000313" key="4">
    <source>
        <dbReference type="Proteomes" id="UP001221686"/>
    </source>
</evidence>
<dbReference type="InterPro" id="IPR013517">
    <property type="entry name" value="FG-GAP"/>
</dbReference>
<gene>
    <name evidence="3" type="ORF">POL25_06625</name>
</gene>
<protein>
    <submittedName>
        <fullName evidence="3">VCBS repeat-containing protein</fullName>
    </submittedName>
</protein>
<keyword evidence="4" id="KW-1185">Reference proteome</keyword>
<dbReference type="EMBL" id="JAQNDL010000001">
    <property type="protein sequence ID" value="MDC0716558.1"/>
    <property type="molecule type" value="Genomic_DNA"/>
</dbReference>
<dbReference type="Proteomes" id="UP001221686">
    <property type="component" value="Unassembled WGS sequence"/>
</dbReference>
<evidence type="ECO:0000256" key="2">
    <source>
        <dbReference type="SAM" id="SignalP"/>
    </source>
</evidence>
<dbReference type="PROSITE" id="PS51257">
    <property type="entry name" value="PROKAR_LIPOPROTEIN"/>
    <property type="match status" value="1"/>
</dbReference>